<organism evidence="2 3">
    <name type="scientific">Flavonifractor hominis</name>
    <dbReference type="NCBI Taxonomy" id="3133178"/>
    <lineage>
        <taxon>Bacteria</taxon>
        <taxon>Bacillati</taxon>
        <taxon>Bacillota</taxon>
        <taxon>Clostridia</taxon>
        <taxon>Eubacteriales</taxon>
        <taxon>Oscillospiraceae</taxon>
        <taxon>Flavonifractor</taxon>
    </lineage>
</organism>
<keyword evidence="2" id="KW-0378">Hydrolase</keyword>
<dbReference type="EC" id="3.4.11.-" evidence="2"/>
<dbReference type="PANTHER" id="PTHR34448">
    <property type="entry name" value="AMINOPEPTIDASE"/>
    <property type="match status" value="1"/>
</dbReference>
<dbReference type="Proteomes" id="UP001440599">
    <property type="component" value="Unassembled WGS sequence"/>
</dbReference>
<dbReference type="RefSeq" id="WP_349141343.1">
    <property type="nucleotide sequence ID" value="NZ_JBBMFT010000015.1"/>
</dbReference>
<proteinExistence type="predicted"/>
<dbReference type="EMBL" id="JBBMFT010000015">
    <property type="protein sequence ID" value="MEQ2457473.1"/>
    <property type="molecule type" value="Genomic_DNA"/>
</dbReference>
<dbReference type="PANTHER" id="PTHR34448:SF1">
    <property type="entry name" value="BLL6088 PROTEIN"/>
    <property type="match status" value="1"/>
</dbReference>
<keyword evidence="1" id="KW-0479">Metal-binding</keyword>
<keyword evidence="2" id="KW-0645">Protease</keyword>
<dbReference type="InterPro" id="IPR052170">
    <property type="entry name" value="M29_Exopeptidase"/>
</dbReference>
<dbReference type="InterPro" id="IPR058739">
    <property type="entry name" value="NicX"/>
</dbReference>
<protein>
    <submittedName>
        <fullName evidence="2">Aminopeptidase</fullName>
        <ecNumber evidence="2">3.4.11.-</ecNumber>
    </submittedName>
</protein>
<keyword evidence="3" id="KW-1185">Reference proteome</keyword>
<sequence>MTAMEGAARIVRDCVGVRPEETVAIVTDTLRPPDIAQRLFRACTARGACCVQLLFDGSLPAGEVPRPVAAAIEAADVVFGVTTQTLGYAPATGACIRRGGRVVTMTEAPEDFLTNPALEADFEGLRERVETVRAAFDRGCGVRVTAPGGTDLTFRIDGRRSSCCPGTCLEPGVMAAVPDMEVYIAPLEGTAEGTLAADLSGTGLGLLEEPVVLKIENGRAVEIRGGRQAQQLAERVHAVPGGDVLAEFAVGLNPCARPCGSIVIDEGIYGTGHFALGSNTGFGGGNACPQHLDLVYWKPTIWFDQQLFMKDGVLC</sequence>
<gene>
    <name evidence="2" type="ORF">WMO45_13175</name>
</gene>
<evidence type="ECO:0000313" key="2">
    <source>
        <dbReference type="EMBL" id="MEQ2457473.1"/>
    </source>
</evidence>
<evidence type="ECO:0000313" key="3">
    <source>
        <dbReference type="Proteomes" id="UP001440599"/>
    </source>
</evidence>
<dbReference type="Pfam" id="PF26233">
    <property type="entry name" value="NicX"/>
    <property type="match status" value="1"/>
</dbReference>
<reference evidence="2 3" key="1">
    <citation type="submission" date="2024-03" db="EMBL/GenBank/DDBJ databases">
        <title>Human intestinal bacterial collection.</title>
        <authorList>
            <person name="Pauvert C."/>
            <person name="Hitch T.C.A."/>
            <person name="Clavel T."/>
        </authorList>
    </citation>
    <scope>NUCLEOTIDE SEQUENCE [LARGE SCALE GENOMIC DNA]</scope>
    <source>
        <strain evidence="2 3">CLA-AP-H34</strain>
    </source>
</reference>
<name>A0ABV1ES98_9FIRM</name>
<accession>A0ABV1ES98</accession>
<dbReference type="GO" id="GO:0004177">
    <property type="term" value="F:aminopeptidase activity"/>
    <property type="evidence" value="ECO:0007669"/>
    <property type="project" value="UniProtKB-KW"/>
</dbReference>
<dbReference type="SUPFAM" id="SSF144052">
    <property type="entry name" value="Thermophilic metalloprotease-like"/>
    <property type="match status" value="1"/>
</dbReference>
<comment type="caution">
    <text evidence="2">The sequence shown here is derived from an EMBL/GenBank/DDBJ whole genome shotgun (WGS) entry which is preliminary data.</text>
</comment>
<evidence type="ECO:0000256" key="1">
    <source>
        <dbReference type="ARBA" id="ARBA00022723"/>
    </source>
</evidence>
<keyword evidence="2" id="KW-0031">Aminopeptidase</keyword>